<name>A0AAV1BWV2_OLDCO</name>
<organism evidence="7 8">
    <name type="scientific">Oldenlandia corymbosa var. corymbosa</name>
    <dbReference type="NCBI Taxonomy" id="529605"/>
    <lineage>
        <taxon>Eukaryota</taxon>
        <taxon>Viridiplantae</taxon>
        <taxon>Streptophyta</taxon>
        <taxon>Embryophyta</taxon>
        <taxon>Tracheophyta</taxon>
        <taxon>Spermatophyta</taxon>
        <taxon>Magnoliopsida</taxon>
        <taxon>eudicotyledons</taxon>
        <taxon>Gunneridae</taxon>
        <taxon>Pentapetalae</taxon>
        <taxon>asterids</taxon>
        <taxon>lamiids</taxon>
        <taxon>Gentianales</taxon>
        <taxon>Rubiaceae</taxon>
        <taxon>Rubioideae</taxon>
        <taxon>Spermacoceae</taxon>
        <taxon>Hedyotis-Oldenlandia complex</taxon>
        <taxon>Oldenlandia</taxon>
    </lineage>
</organism>
<comment type="subcellular location">
    <subcellularLocation>
        <location evidence="1">Golgi apparatus membrane</location>
        <topology evidence="1">Single-pass type II membrane protein</topology>
    </subcellularLocation>
</comment>
<keyword evidence="3" id="KW-0328">Glycosyltransferase</keyword>
<evidence type="ECO:0000256" key="4">
    <source>
        <dbReference type="ARBA" id="ARBA00022968"/>
    </source>
</evidence>
<dbReference type="InterPro" id="IPR040911">
    <property type="entry name" value="Exostosin_GT47"/>
</dbReference>
<keyword evidence="8" id="KW-1185">Reference proteome</keyword>
<dbReference type="InterPro" id="IPR004263">
    <property type="entry name" value="Exostosin"/>
</dbReference>
<dbReference type="GO" id="GO:0000139">
    <property type="term" value="C:Golgi membrane"/>
    <property type="evidence" value="ECO:0007669"/>
    <property type="project" value="UniProtKB-SubCell"/>
</dbReference>
<reference evidence="7" key="1">
    <citation type="submission" date="2023-03" db="EMBL/GenBank/DDBJ databases">
        <authorList>
            <person name="Julca I."/>
        </authorList>
    </citation>
    <scope>NUCLEOTIDE SEQUENCE</scope>
</reference>
<dbReference type="PANTHER" id="PTHR11062">
    <property type="entry name" value="EXOSTOSIN HEPARAN SULFATE GLYCOSYLTRANSFERASE -RELATED"/>
    <property type="match status" value="1"/>
</dbReference>
<evidence type="ECO:0000259" key="6">
    <source>
        <dbReference type="Pfam" id="PF03016"/>
    </source>
</evidence>
<dbReference type="EMBL" id="OX459118">
    <property type="protein sequence ID" value="CAI9087805.1"/>
    <property type="molecule type" value="Genomic_DNA"/>
</dbReference>
<keyword evidence="5" id="KW-0333">Golgi apparatus</keyword>
<keyword evidence="3" id="KW-0808">Transferase</keyword>
<evidence type="ECO:0000256" key="5">
    <source>
        <dbReference type="ARBA" id="ARBA00023034"/>
    </source>
</evidence>
<proteinExistence type="inferred from homology"/>
<keyword evidence="4" id="KW-0735">Signal-anchor</keyword>
<dbReference type="PANTHER" id="PTHR11062:SF365">
    <property type="entry name" value="EXOSTOSIN GT47 DOMAIN-CONTAINING PROTEIN"/>
    <property type="match status" value="1"/>
</dbReference>
<gene>
    <name evidence="7" type="ORF">OLC1_LOCUS536</name>
</gene>
<protein>
    <submittedName>
        <fullName evidence="7">OLC1v1021981C2</fullName>
    </submittedName>
</protein>
<comment type="similarity">
    <text evidence="2">Belongs to the glycosyltransferase 47 family.</text>
</comment>
<evidence type="ECO:0000256" key="2">
    <source>
        <dbReference type="ARBA" id="ARBA00010271"/>
    </source>
</evidence>
<feature type="domain" description="Exostosin GT47" evidence="6">
    <location>
        <begin position="108"/>
        <end position="391"/>
    </location>
</feature>
<sequence>MGCLRSSSHFLSFLCSSHLLLFLVFFFLCFISQNQIFCFSIITLSNQTHQPNSSLCGIEESLARARDAINKAARSGDFSEGNQDDERFIPRGPIYRNPQAFYQSYIEMEKRFKIWVYKEGDQSPLFHQSAVNLAYAIEGQFIDELENGNRKFLAKHPDEAVTFFLPIGVTYTIMFLNKPGNYDHNLIPTVLMDYINVVSNKYEYWNRSNGFDHFFVGCHDWSPDVSADKSKLFKNLIRVICNANTTEGFNPARDATLPEIKIPRKKLGPPLLSQDDDPNNRTILAFFAGGAHGYVRNRLHQYWKDKDDDIRVYQYLPKSINYMEMMRQSKFCLCASGYEVATPRVTESIYAGCVPVLISDGFVPPYSDVLDWSQFSVQIPVARIPEIKSILGGISMEEYLRLQKNVFQVQRHFILHRPAQPFDMFHMILHSIWLRRLNVRLATT</sequence>
<keyword evidence="4" id="KW-0812">Transmembrane</keyword>
<evidence type="ECO:0000313" key="8">
    <source>
        <dbReference type="Proteomes" id="UP001161247"/>
    </source>
</evidence>
<evidence type="ECO:0000256" key="3">
    <source>
        <dbReference type="ARBA" id="ARBA00022676"/>
    </source>
</evidence>
<accession>A0AAV1BWV2</accession>
<dbReference type="AlphaFoldDB" id="A0AAV1BWV2"/>
<dbReference type="Pfam" id="PF03016">
    <property type="entry name" value="Exostosin_GT47"/>
    <property type="match status" value="1"/>
</dbReference>
<dbReference type="Proteomes" id="UP001161247">
    <property type="component" value="Chromosome 1"/>
</dbReference>
<evidence type="ECO:0000256" key="1">
    <source>
        <dbReference type="ARBA" id="ARBA00004323"/>
    </source>
</evidence>
<evidence type="ECO:0000313" key="7">
    <source>
        <dbReference type="EMBL" id="CAI9087805.1"/>
    </source>
</evidence>
<dbReference type="GO" id="GO:0016757">
    <property type="term" value="F:glycosyltransferase activity"/>
    <property type="evidence" value="ECO:0007669"/>
    <property type="project" value="UniProtKB-KW"/>
</dbReference>